<accession>E1T7F5</accession>
<dbReference type="KEGG" id="bgf:BC1003_1615"/>
<proteinExistence type="predicted"/>
<name>E1T7F5_BURSG</name>
<protein>
    <submittedName>
        <fullName evidence="1">Uncharacterized protein</fullName>
    </submittedName>
</protein>
<organism evidence="1">
    <name type="scientific">Burkholderia sp. (strain CCGE1003)</name>
    <dbReference type="NCBI Taxonomy" id="640512"/>
    <lineage>
        <taxon>Bacteria</taxon>
        <taxon>Pseudomonadati</taxon>
        <taxon>Pseudomonadota</taxon>
        <taxon>Betaproteobacteria</taxon>
        <taxon>Burkholderiales</taxon>
        <taxon>Burkholderiaceae</taxon>
        <taxon>Burkholderia</taxon>
    </lineage>
</organism>
<gene>
    <name evidence="1" type="ordered locus">BC1003_1615</name>
</gene>
<dbReference type="HOGENOM" id="CLU_1567767_0_0_4"/>
<evidence type="ECO:0000313" key="1">
    <source>
        <dbReference type="EMBL" id="ADN57585.1"/>
    </source>
</evidence>
<dbReference type="AlphaFoldDB" id="E1T7F5"/>
<sequence length="170" mass="19571">MNDHVTEYDPFDFADPAYAQRFCQLFDAYIELRVKGVPRDMAVMEAFELIRLRVSLHNVDQLGRAADANPYVKARFEKELAAKAVKSDLWTQNKAVHNLLKLIEDPRVKDTTRLNAINALNAMCGYLELDDGMKRKIGHTLADFYAMRPHQQAHYLFGRKSEKSENLLNV</sequence>
<dbReference type="EMBL" id="CP002217">
    <property type="protein sequence ID" value="ADN57585.1"/>
    <property type="molecule type" value="Genomic_DNA"/>
</dbReference>
<reference evidence="1" key="1">
    <citation type="submission" date="2010-09" db="EMBL/GenBank/DDBJ databases">
        <title>Complete sequence of chromosome1 of Burkholderia sp. CCGE1003.</title>
        <authorList>
            <consortium name="US DOE Joint Genome Institute"/>
            <person name="Lucas S."/>
            <person name="Copeland A."/>
            <person name="Lapidus A."/>
            <person name="Cheng J.-F."/>
            <person name="Bruce D."/>
            <person name="Goodwin L."/>
            <person name="Pitluck S."/>
            <person name="Daligault H."/>
            <person name="Davenport K."/>
            <person name="Detter J.C."/>
            <person name="Han C."/>
            <person name="Tapia R."/>
            <person name="Land M."/>
            <person name="Hauser L."/>
            <person name="Jeffries C."/>
            <person name="Kyrpides N."/>
            <person name="Ivanova N."/>
            <person name="Ovchinnikova G."/>
            <person name="Martinez-Romero E."/>
            <person name="Rogel M.A."/>
            <person name="Auchtung J."/>
            <person name="Tiedje J.M."/>
            <person name="Woyke T."/>
        </authorList>
    </citation>
    <scope>NUCLEOTIDE SEQUENCE</scope>
    <source>
        <strain evidence="1">CCGE1003</strain>
    </source>
</reference>
<dbReference type="eggNOG" id="ENOG503166H">
    <property type="taxonomic scope" value="Bacteria"/>
</dbReference>